<proteinExistence type="inferred from homology"/>
<comment type="similarity">
    <text evidence="2">Belongs to the peptidase S26 family. IMP2 subfamily.</text>
</comment>
<keyword evidence="5" id="KW-0496">Mitochondrion</keyword>
<feature type="domain" description="Peptidase S26" evidence="6">
    <location>
        <begin position="64"/>
        <end position="104"/>
    </location>
</feature>
<evidence type="ECO:0000313" key="8">
    <source>
        <dbReference type="Proteomes" id="UP000807115"/>
    </source>
</evidence>
<dbReference type="InterPro" id="IPR037730">
    <property type="entry name" value="IMP2"/>
</dbReference>
<dbReference type="GO" id="GO:0006465">
    <property type="term" value="P:signal peptide processing"/>
    <property type="evidence" value="ECO:0007669"/>
    <property type="project" value="InterPro"/>
</dbReference>
<dbReference type="PANTHER" id="PTHR46041:SF1">
    <property type="entry name" value="MITOCHONDRIAL INNER MEMBRANE PROTEASE SUBUNIT 2"/>
    <property type="match status" value="1"/>
</dbReference>
<dbReference type="GO" id="GO:0004252">
    <property type="term" value="F:serine-type endopeptidase activity"/>
    <property type="evidence" value="ECO:0007669"/>
    <property type="project" value="InterPro"/>
</dbReference>
<dbReference type="AlphaFoldDB" id="A0A921QQ32"/>
<evidence type="ECO:0000256" key="5">
    <source>
        <dbReference type="ARBA" id="ARBA00023128"/>
    </source>
</evidence>
<sequence>LSLPTIQAHGDVGLLDRRCLAGHDFSRGDVVVFRSPTYHRRRSVQRLIALPGDWIQIPEKREIRQVPDGHCWVEGDNAGHSWDSRHYGPVPLGLMEGRITHIIWPPDRIQRVDRMVPEGRIMPQHRHVF</sequence>
<evidence type="ECO:0000259" key="6">
    <source>
        <dbReference type="Pfam" id="PF10502"/>
    </source>
</evidence>
<evidence type="ECO:0000256" key="2">
    <source>
        <dbReference type="ARBA" id="ARBA00007066"/>
    </source>
</evidence>
<keyword evidence="4" id="KW-0472">Membrane</keyword>
<comment type="caution">
    <text evidence="7">The sequence shown here is derived from an EMBL/GenBank/DDBJ whole genome shotgun (WGS) entry which is preliminary data.</text>
</comment>
<dbReference type="Gene3D" id="2.10.109.10">
    <property type="entry name" value="Umud Fragment, subunit A"/>
    <property type="match status" value="1"/>
</dbReference>
<organism evidence="7 8">
    <name type="scientific">Sorghum bicolor</name>
    <name type="common">Sorghum</name>
    <name type="synonym">Sorghum vulgare</name>
    <dbReference type="NCBI Taxonomy" id="4558"/>
    <lineage>
        <taxon>Eukaryota</taxon>
        <taxon>Viridiplantae</taxon>
        <taxon>Streptophyta</taxon>
        <taxon>Embryophyta</taxon>
        <taxon>Tracheophyta</taxon>
        <taxon>Spermatophyta</taxon>
        <taxon>Magnoliopsida</taxon>
        <taxon>Liliopsida</taxon>
        <taxon>Poales</taxon>
        <taxon>Poaceae</taxon>
        <taxon>PACMAD clade</taxon>
        <taxon>Panicoideae</taxon>
        <taxon>Andropogonodae</taxon>
        <taxon>Andropogoneae</taxon>
        <taxon>Sorghinae</taxon>
        <taxon>Sorghum</taxon>
    </lineage>
</organism>
<dbReference type="Pfam" id="PF10502">
    <property type="entry name" value="Peptidase_S26"/>
    <property type="match status" value="2"/>
</dbReference>
<evidence type="ECO:0000313" key="7">
    <source>
        <dbReference type="EMBL" id="KAG0525005.1"/>
    </source>
</evidence>
<dbReference type="CDD" id="cd06530">
    <property type="entry name" value="S26_SPase_I"/>
    <property type="match status" value="1"/>
</dbReference>
<evidence type="ECO:0000256" key="3">
    <source>
        <dbReference type="ARBA" id="ARBA00013650"/>
    </source>
</evidence>
<dbReference type="InterPro" id="IPR000223">
    <property type="entry name" value="Pept_S26A_signal_pept_1"/>
</dbReference>
<comment type="subcellular location">
    <subcellularLocation>
        <location evidence="1">Mitochondrion inner membrane</location>
        <topology evidence="1">Single-pass membrane protein</topology>
    </subcellularLocation>
</comment>
<gene>
    <name evidence="7" type="ORF">BDA96_06G018100</name>
</gene>
<dbReference type="EMBL" id="CM027685">
    <property type="protein sequence ID" value="KAG0525005.1"/>
    <property type="molecule type" value="Genomic_DNA"/>
</dbReference>
<name>A0A921QQ32_SORBI</name>
<dbReference type="InterPro" id="IPR019533">
    <property type="entry name" value="Peptidase_S26"/>
</dbReference>
<dbReference type="OrthoDB" id="9996127at2759"/>
<dbReference type="PRINTS" id="PR00727">
    <property type="entry name" value="LEADERPTASE"/>
</dbReference>
<dbReference type="InterPro" id="IPR036286">
    <property type="entry name" value="LexA/Signal_pep-like_sf"/>
</dbReference>
<dbReference type="PANTHER" id="PTHR46041">
    <property type="entry name" value="MITOCHONDRIAL INNER MEMBRANE PROTEASE SUBUNIT 2"/>
    <property type="match status" value="1"/>
</dbReference>
<keyword evidence="4" id="KW-0999">Mitochondrion inner membrane</keyword>
<dbReference type="Proteomes" id="UP000807115">
    <property type="component" value="Chromosome 6"/>
</dbReference>
<evidence type="ECO:0000256" key="4">
    <source>
        <dbReference type="ARBA" id="ARBA00022792"/>
    </source>
</evidence>
<feature type="non-terminal residue" evidence="7">
    <location>
        <position position="1"/>
    </location>
</feature>
<evidence type="ECO:0000256" key="1">
    <source>
        <dbReference type="ARBA" id="ARBA00004434"/>
    </source>
</evidence>
<reference evidence="7" key="1">
    <citation type="journal article" date="2019" name="BMC Genomics">
        <title>A new reference genome for Sorghum bicolor reveals high levels of sequence similarity between sweet and grain genotypes: implications for the genetics of sugar metabolism.</title>
        <authorList>
            <person name="Cooper E.A."/>
            <person name="Brenton Z.W."/>
            <person name="Flinn B.S."/>
            <person name="Jenkins J."/>
            <person name="Shu S."/>
            <person name="Flowers D."/>
            <person name="Luo F."/>
            <person name="Wang Y."/>
            <person name="Xia P."/>
            <person name="Barry K."/>
            <person name="Daum C."/>
            <person name="Lipzen A."/>
            <person name="Yoshinaga Y."/>
            <person name="Schmutz J."/>
            <person name="Saski C."/>
            <person name="Vermerris W."/>
            <person name="Kresovich S."/>
        </authorList>
    </citation>
    <scope>NUCLEOTIDE SEQUENCE</scope>
</reference>
<feature type="domain" description="Peptidase S26" evidence="6">
    <location>
        <begin position="23"/>
        <end position="60"/>
    </location>
</feature>
<dbReference type="SUPFAM" id="SSF51306">
    <property type="entry name" value="LexA/Signal peptidase"/>
    <property type="match status" value="1"/>
</dbReference>
<dbReference type="GO" id="GO:0006627">
    <property type="term" value="P:protein processing involved in protein targeting to mitochondrion"/>
    <property type="evidence" value="ECO:0007669"/>
    <property type="project" value="InterPro"/>
</dbReference>
<dbReference type="GO" id="GO:0042720">
    <property type="term" value="C:mitochondrial inner membrane peptidase complex"/>
    <property type="evidence" value="ECO:0007669"/>
    <property type="project" value="InterPro"/>
</dbReference>
<reference evidence="7" key="2">
    <citation type="submission" date="2020-10" db="EMBL/GenBank/DDBJ databases">
        <authorList>
            <person name="Cooper E.A."/>
            <person name="Brenton Z.W."/>
            <person name="Flinn B.S."/>
            <person name="Jenkins J."/>
            <person name="Shu S."/>
            <person name="Flowers D."/>
            <person name="Luo F."/>
            <person name="Wang Y."/>
            <person name="Xia P."/>
            <person name="Barry K."/>
            <person name="Daum C."/>
            <person name="Lipzen A."/>
            <person name="Yoshinaga Y."/>
            <person name="Schmutz J."/>
            <person name="Saski C."/>
            <person name="Vermerris W."/>
            <person name="Kresovich S."/>
        </authorList>
    </citation>
    <scope>NUCLEOTIDE SEQUENCE</scope>
</reference>
<protein>
    <recommendedName>
        <fullName evidence="3">Mitochondrial inner membrane protease subunit 2</fullName>
    </recommendedName>
</protein>
<accession>A0A921QQ32</accession>